<dbReference type="AlphaFoldDB" id="A0A075AF48"/>
<sequence length="247" mass="28528">MATVPPPIVVKTASPQDFALVTAMRQTRISHNFEDQDVSNHRGLSYQLSKLTKWNSSQPIVLWPLGIGLRSRDRWFTLGARGSVASVWYTPLSFFSITRWTKWLEREFTDRKAWATWQYPSARAAWRLGTERVLQLNDSFFLSQESTHTRVLYLSVLSMLILVSFAVWQVLYLRRYFKLKYPTSTLALNRWSIFGVSLSRPEDELPIKRIVRLTSSPIIGSIKLESYVSTMRLGRISTCYGAESTCF</sequence>
<dbReference type="RefSeq" id="XP_009168919.1">
    <property type="nucleotide sequence ID" value="XM_009170655.1"/>
</dbReference>
<dbReference type="Proteomes" id="UP000054324">
    <property type="component" value="Unassembled WGS sequence"/>
</dbReference>
<dbReference type="Pfam" id="PF01105">
    <property type="entry name" value="EMP24_GP25L"/>
    <property type="match status" value="1"/>
</dbReference>
<dbReference type="KEGG" id="ovi:T265_05603"/>
<proteinExistence type="predicted"/>
<name>A0A075AF48_OPIVI</name>
<dbReference type="GeneID" id="20319785"/>
<feature type="domain" description="GOLD" evidence="2">
    <location>
        <begin position="141"/>
        <end position="178"/>
    </location>
</feature>
<gene>
    <name evidence="3" type="ORF">T265_05603</name>
</gene>
<organism evidence="3 4">
    <name type="scientific">Opisthorchis viverrini</name>
    <name type="common">Southeast Asian liver fluke</name>
    <dbReference type="NCBI Taxonomy" id="6198"/>
    <lineage>
        <taxon>Eukaryota</taxon>
        <taxon>Metazoa</taxon>
        <taxon>Spiralia</taxon>
        <taxon>Lophotrochozoa</taxon>
        <taxon>Platyhelminthes</taxon>
        <taxon>Trematoda</taxon>
        <taxon>Digenea</taxon>
        <taxon>Opisthorchiida</taxon>
        <taxon>Opisthorchiata</taxon>
        <taxon>Opisthorchiidae</taxon>
        <taxon>Opisthorchis</taxon>
    </lineage>
</organism>
<keyword evidence="1" id="KW-0472">Membrane</keyword>
<reference evidence="3 4" key="1">
    <citation type="submission" date="2013-11" db="EMBL/GenBank/DDBJ databases">
        <title>Opisthorchis viverrini - life in the bile duct.</title>
        <authorList>
            <person name="Young N.D."/>
            <person name="Nagarajan N."/>
            <person name="Lin S.J."/>
            <person name="Korhonen P.K."/>
            <person name="Jex A.R."/>
            <person name="Hall R.S."/>
            <person name="Safavi-Hemami H."/>
            <person name="Kaewkong W."/>
            <person name="Bertrand D."/>
            <person name="Gao S."/>
            <person name="Seet Q."/>
            <person name="Wongkham S."/>
            <person name="Teh B.T."/>
            <person name="Wongkham C."/>
            <person name="Intapan P.M."/>
            <person name="Maleewong W."/>
            <person name="Yang X."/>
            <person name="Hu M."/>
            <person name="Wang Z."/>
            <person name="Hofmann A."/>
            <person name="Sternberg P.W."/>
            <person name="Tan P."/>
            <person name="Wang J."/>
            <person name="Gasser R.B."/>
        </authorList>
    </citation>
    <scope>NUCLEOTIDE SEQUENCE [LARGE SCALE GENOMIC DNA]</scope>
</reference>
<dbReference type="InterPro" id="IPR009038">
    <property type="entry name" value="GOLD_dom"/>
</dbReference>
<evidence type="ECO:0000313" key="3">
    <source>
        <dbReference type="EMBL" id="KER27359.1"/>
    </source>
</evidence>
<dbReference type="STRING" id="6198.A0A075AF48"/>
<evidence type="ECO:0000256" key="1">
    <source>
        <dbReference type="SAM" id="Phobius"/>
    </source>
</evidence>
<accession>A0A075AF48</accession>
<dbReference type="OrthoDB" id="759142at2759"/>
<keyword evidence="1" id="KW-0812">Transmembrane</keyword>
<feature type="transmembrane region" description="Helical" evidence="1">
    <location>
        <begin position="151"/>
        <end position="173"/>
    </location>
</feature>
<dbReference type="CTD" id="20319785"/>
<evidence type="ECO:0000259" key="2">
    <source>
        <dbReference type="Pfam" id="PF01105"/>
    </source>
</evidence>
<protein>
    <recommendedName>
        <fullName evidence="2">GOLD domain-containing protein</fullName>
    </recommendedName>
</protein>
<dbReference type="EMBL" id="KL596725">
    <property type="protein sequence ID" value="KER27359.1"/>
    <property type="molecule type" value="Genomic_DNA"/>
</dbReference>
<evidence type="ECO:0000313" key="4">
    <source>
        <dbReference type="Proteomes" id="UP000054324"/>
    </source>
</evidence>
<keyword evidence="1" id="KW-1133">Transmembrane helix</keyword>
<keyword evidence="4" id="KW-1185">Reference proteome</keyword>